<dbReference type="RefSeq" id="XP_002174098.1">
    <property type="nucleotide sequence ID" value="XM_002174062.1"/>
</dbReference>
<feature type="transmembrane region" description="Helical" evidence="9">
    <location>
        <begin position="88"/>
        <end position="113"/>
    </location>
</feature>
<evidence type="ECO:0000256" key="9">
    <source>
        <dbReference type="SAM" id="Phobius"/>
    </source>
</evidence>
<dbReference type="Proteomes" id="UP000001744">
    <property type="component" value="Unassembled WGS sequence"/>
</dbReference>
<sequence length="187" mass="21267">MSINDEKYWIKNFAKASGAATVTSKKTKVLTTDACGPAGYDTAFNMQMSKKKQISENNAIKEAQQVLIMKKAWELATSPLKQVPMNAIMAYMSGNSLQIFSITMTVMLVWNPLKAITRTRKSFQPFINATYQKLMQPMVAYVLCQCVLMLIAFFKLNWMGLLPTTTSDWIAWEKPREFTEHVVHSIH</sequence>
<evidence type="ECO:0000256" key="5">
    <source>
        <dbReference type="ARBA" id="ARBA00022824"/>
    </source>
</evidence>
<evidence type="ECO:0000313" key="10">
    <source>
        <dbReference type="EMBL" id="EEB07805.1"/>
    </source>
</evidence>
<comment type="similarity">
    <text evidence="2 8">Belongs to the EMC4 family.</text>
</comment>
<evidence type="ECO:0000256" key="6">
    <source>
        <dbReference type="ARBA" id="ARBA00022989"/>
    </source>
</evidence>
<keyword evidence="12" id="KW-1185">Reference proteome</keyword>
<keyword evidence="6 9" id="KW-1133">Transmembrane helix</keyword>
<evidence type="ECO:0000313" key="11">
    <source>
        <dbReference type="JaponicusDB" id="SJAG_02914"/>
    </source>
</evidence>
<dbReference type="VEuPathDB" id="FungiDB:SJAG_02914"/>
<dbReference type="OMA" id="MNIFVMF"/>
<organism evidence="10 12">
    <name type="scientific">Schizosaccharomyces japonicus (strain yFS275 / FY16936)</name>
    <name type="common">Fission yeast</name>
    <dbReference type="NCBI Taxonomy" id="402676"/>
    <lineage>
        <taxon>Eukaryota</taxon>
        <taxon>Fungi</taxon>
        <taxon>Dikarya</taxon>
        <taxon>Ascomycota</taxon>
        <taxon>Taphrinomycotina</taxon>
        <taxon>Schizosaccharomycetes</taxon>
        <taxon>Schizosaccharomycetales</taxon>
        <taxon>Schizosaccharomycetaceae</taxon>
        <taxon>Schizosaccharomyces</taxon>
    </lineage>
</organism>
<evidence type="ECO:0000256" key="1">
    <source>
        <dbReference type="ARBA" id="ARBA00004477"/>
    </source>
</evidence>
<evidence type="ECO:0000313" key="12">
    <source>
        <dbReference type="Proteomes" id="UP000001744"/>
    </source>
</evidence>
<dbReference type="GO" id="GO:0072546">
    <property type="term" value="C:EMC complex"/>
    <property type="evidence" value="ECO:0000318"/>
    <property type="project" value="GO_Central"/>
</dbReference>
<gene>
    <name evidence="11" type="primary">emc4</name>
    <name evidence="10" type="ORF">SJAG_02914</name>
</gene>
<accession>B6K1I4</accession>
<comment type="subcellular location">
    <subcellularLocation>
        <location evidence="1">Endoplasmic reticulum membrane</location>
        <topology evidence="1">Multi-pass membrane protein</topology>
    </subcellularLocation>
</comment>
<dbReference type="PIRSF" id="PIRSF017207">
    <property type="entry name" value="UCP017207_TM-p85"/>
    <property type="match status" value="1"/>
</dbReference>
<evidence type="ECO:0000256" key="3">
    <source>
        <dbReference type="ARBA" id="ARBA00020820"/>
    </source>
</evidence>
<dbReference type="InterPro" id="IPR009445">
    <property type="entry name" value="TMEM85/Emc4"/>
</dbReference>
<dbReference type="PANTHER" id="PTHR19315">
    <property type="entry name" value="ER MEMBRANE PROTEIN COMPLEX SUBUNIT 4"/>
    <property type="match status" value="1"/>
</dbReference>
<dbReference type="OrthoDB" id="369569at2759"/>
<evidence type="ECO:0000256" key="4">
    <source>
        <dbReference type="ARBA" id="ARBA00022692"/>
    </source>
</evidence>
<evidence type="ECO:0000256" key="2">
    <source>
        <dbReference type="ARBA" id="ARBA00007715"/>
    </source>
</evidence>
<feature type="transmembrane region" description="Helical" evidence="9">
    <location>
        <begin position="134"/>
        <end position="154"/>
    </location>
</feature>
<dbReference type="GeneID" id="7048596"/>
<protein>
    <recommendedName>
        <fullName evidence="3 8">ER membrane protein complex subunit 4</fullName>
    </recommendedName>
</protein>
<proteinExistence type="inferred from homology"/>
<dbReference type="JaponicusDB" id="SJAG_02914">
    <property type="gene designation" value="emc4"/>
</dbReference>
<keyword evidence="5" id="KW-0256">Endoplasmic reticulum</keyword>
<dbReference type="EMBL" id="KE651166">
    <property type="protein sequence ID" value="EEB07805.1"/>
    <property type="molecule type" value="Genomic_DNA"/>
</dbReference>
<dbReference type="eggNOG" id="KOG3318">
    <property type="taxonomic scope" value="Eukaryota"/>
</dbReference>
<dbReference type="AlphaFoldDB" id="B6K1I4"/>
<evidence type="ECO:0000256" key="8">
    <source>
        <dbReference type="PIRNR" id="PIRNR017207"/>
    </source>
</evidence>
<keyword evidence="4 9" id="KW-0812">Transmembrane</keyword>
<reference evidence="10 12" key="1">
    <citation type="journal article" date="2011" name="Science">
        <title>Comparative functional genomics of the fission yeasts.</title>
        <authorList>
            <person name="Rhind N."/>
            <person name="Chen Z."/>
            <person name="Yassour M."/>
            <person name="Thompson D.A."/>
            <person name="Haas B.J."/>
            <person name="Habib N."/>
            <person name="Wapinski I."/>
            <person name="Roy S."/>
            <person name="Lin M.F."/>
            <person name="Heiman D.I."/>
            <person name="Young S.K."/>
            <person name="Furuya K."/>
            <person name="Guo Y."/>
            <person name="Pidoux A."/>
            <person name="Chen H.M."/>
            <person name="Robbertse B."/>
            <person name="Goldberg J.M."/>
            <person name="Aoki K."/>
            <person name="Bayne E.H."/>
            <person name="Berlin A.M."/>
            <person name="Desjardins C.A."/>
            <person name="Dobbs E."/>
            <person name="Dukaj L."/>
            <person name="Fan L."/>
            <person name="FitzGerald M.G."/>
            <person name="French C."/>
            <person name="Gujja S."/>
            <person name="Hansen K."/>
            <person name="Keifenheim D."/>
            <person name="Levin J.Z."/>
            <person name="Mosher R.A."/>
            <person name="Mueller C.A."/>
            <person name="Pfiffner J."/>
            <person name="Priest M."/>
            <person name="Russ C."/>
            <person name="Smialowska A."/>
            <person name="Swoboda P."/>
            <person name="Sykes S.M."/>
            <person name="Vaughn M."/>
            <person name="Vengrova S."/>
            <person name="Yoder R."/>
            <person name="Zeng Q."/>
            <person name="Allshire R."/>
            <person name="Baulcombe D."/>
            <person name="Birren B.W."/>
            <person name="Brown W."/>
            <person name="Ekwall K."/>
            <person name="Kellis M."/>
            <person name="Leatherwood J."/>
            <person name="Levin H."/>
            <person name="Margalit H."/>
            <person name="Martienssen R."/>
            <person name="Nieduszynski C.A."/>
            <person name="Spatafora J.W."/>
            <person name="Friedman N."/>
            <person name="Dalgaard J.Z."/>
            <person name="Baumann P."/>
            <person name="Niki H."/>
            <person name="Regev A."/>
            <person name="Nusbaum C."/>
        </authorList>
    </citation>
    <scope>NUCLEOTIDE SEQUENCE [LARGE SCALE GENOMIC DNA]</scope>
    <source>
        <strain evidence="12">yFS275 / FY16936</strain>
    </source>
</reference>
<keyword evidence="7 8" id="KW-0472">Membrane</keyword>
<name>B6K1I4_SCHJY</name>
<dbReference type="STRING" id="402676.B6K1I4"/>
<evidence type="ECO:0000256" key="7">
    <source>
        <dbReference type="ARBA" id="ARBA00023136"/>
    </source>
</evidence>
<dbReference type="Pfam" id="PF06417">
    <property type="entry name" value="EMC4"/>
    <property type="match status" value="1"/>
</dbReference>
<dbReference type="HOGENOM" id="CLU_098404_1_3_1"/>